<evidence type="ECO:0000313" key="2">
    <source>
        <dbReference type="EMBL" id="OCT86532.1"/>
    </source>
</evidence>
<dbReference type="PANTHER" id="PTHR33050:SF8">
    <property type="entry name" value="REVERSE TRANSCRIPTASE DOMAIN-CONTAINING PROTEIN"/>
    <property type="match status" value="1"/>
</dbReference>
<evidence type="ECO:0008006" key="4">
    <source>
        <dbReference type="Google" id="ProtNLM"/>
    </source>
</evidence>
<feature type="compositionally biased region" description="Low complexity" evidence="1">
    <location>
        <begin position="49"/>
        <end position="61"/>
    </location>
</feature>
<sequence>MTEDGKLCDSLRWVQAEAGHEDIQALLKQCQQAASPGCLHVLLQPVPEAPGSPSEEAASSSDPRYDIKNQRTPGASSVRRRIIPARTASRSGNQPVKKKMKTTLASITRKRIQAAPPQVGIWPSTSPPFGAMPATVASGEMLHKKGCGALGPLICQTQAKRGCWRITCVHDVNARAAAGDGDTSPMCACICAEERSKQTKQSDPEMDRCRPVARTFSNWLQVFCIYANVLSEKYPQLGQGLFKRIDIILEAYGGISWFLYDDKFREKMSIQRSIPWGSKDIDLWMGMLIPKKPQYPVPGNKAPTKYNAFWALNESVCRFQANCRYKHECAHCAGNPPAFQCVKRFISARSSGKDPKLIQEYGQGAMLAKSDIQSAFRLLPIYPDCYKLLGFHSEGKFYFDRCLPMGCSLSCFYFEAFASFFCKGLFSGKDDFLFVGPSGSSSCGILLCNYVTWFAKKFGIPLAADKTISPPEVCNLHSELPYILLGVNFDCQRTN</sequence>
<evidence type="ECO:0000256" key="1">
    <source>
        <dbReference type="SAM" id="MobiDB-lite"/>
    </source>
</evidence>
<dbReference type="PANTHER" id="PTHR33050">
    <property type="entry name" value="REVERSE TRANSCRIPTASE DOMAIN-CONTAINING PROTEIN"/>
    <property type="match status" value="1"/>
</dbReference>
<name>A0A974D9A1_XENLA</name>
<dbReference type="InterPro" id="IPR052055">
    <property type="entry name" value="Hepadnavirus_pol/RT"/>
</dbReference>
<dbReference type="AlphaFoldDB" id="A0A974D9A1"/>
<dbReference type="EMBL" id="CM004471">
    <property type="protein sequence ID" value="OCT86532.1"/>
    <property type="molecule type" value="Genomic_DNA"/>
</dbReference>
<reference evidence="3" key="1">
    <citation type="journal article" date="2016" name="Nature">
        <title>Genome evolution in the allotetraploid frog Xenopus laevis.</title>
        <authorList>
            <person name="Session A.M."/>
            <person name="Uno Y."/>
            <person name="Kwon T."/>
            <person name="Chapman J.A."/>
            <person name="Toyoda A."/>
            <person name="Takahashi S."/>
            <person name="Fukui A."/>
            <person name="Hikosaka A."/>
            <person name="Suzuki A."/>
            <person name="Kondo M."/>
            <person name="van Heeringen S.J."/>
            <person name="Quigley I."/>
            <person name="Heinz S."/>
            <person name="Ogino H."/>
            <person name="Ochi H."/>
            <person name="Hellsten U."/>
            <person name="Lyons J.B."/>
            <person name="Simakov O."/>
            <person name="Putnam N."/>
            <person name="Stites J."/>
            <person name="Kuroki Y."/>
            <person name="Tanaka T."/>
            <person name="Michiue T."/>
            <person name="Watanabe M."/>
            <person name="Bogdanovic O."/>
            <person name="Lister R."/>
            <person name="Georgiou G."/>
            <person name="Paranjpe S.S."/>
            <person name="van Kruijsbergen I."/>
            <person name="Shu S."/>
            <person name="Carlson J."/>
            <person name="Kinoshita T."/>
            <person name="Ohta Y."/>
            <person name="Mawaribuchi S."/>
            <person name="Jenkins J."/>
            <person name="Grimwood J."/>
            <person name="Schmutz J."/>
            <person name="Mitros T."/>
            <person name="Mozaffari S.V."/>
            <person name="Suzuki Y."/>
            <person name="Haramoto Y."/>
            <person name="Yamamoto T.S."/>
            <person name="Takagi C."/>
            <person name="Heald R."/>
            <person name="Miller K."/>
            <person name="Haudenschild C."/>
            <person name="Kitzman J."/>
            <person name="Nakayama T."/>
            <person name="Izutsu Y."/>
            <person name="Robert J."/>
            <person name="Fortriede J."/>
            <person name="Burns K."/>
            <person name="Lotay V."/>
            <person name="Karimi K."/>
            <person name="Yasuoka Y."/>
            <person name="Dichmann D.S."/>
            <person name="Flajnik M.F."/>
            <person name="Houston D.W."/>
            <person name="Shendure J."/>
            <person name="DuPasquier L."/>
            <person name="Vize P.D."/>
            <person name="Zorn A.M."/>
            <person name="Ito M."/>
            <person name="Marcotte E.M."/>
            <person name="Wallingford J.B."/>
            <person name="Ito Y."/>
            <person name="Asashima M."/>
            <person name="Ueno N."/>
            <person name="Matsuda Y."/>
            <person name="Veenstra G.J."/>
            <person name="Fujiyama A."/>
            <person name="Harland R.M."/>
            <person name="Taira M."/>
            <person name="Rokhsar D.S."/>
        </authorList>
    </citation>
    <scope>NUCLEOTIDE SEQUENCE [LARGE SCALE GENOMIC DNA]</scope>
    <source>
        <strain evidence="3">J</strain>
    </source>
</reference>
<accession>A0A974D9A1</accession>
<evidence type="ECO:0000313" key="3">
    <source>
        <dbReference type="Proteomes" id="UP000694892"/>
    </source>
</evidence>
<dbReference type="Proteomes" id="UP000694892">
    <property type="component" value="Chromosome 3S"/>
</dbReference>
<protein>
    <recommendedName>
        <fullName evidence="4">C3H1-type domain-containing protein</fullName>
    </recommendedName>
</protein>
<gene>
    <name evidence="2" type="ORF">XELAEV_18020217mg</name>
</gene>
<feature type="region of interest" description="Disordered" evidence="1">
    <location>
        <begin position="46"/>
        <end position="99"/>
    </location>
</feature>
<dbReference type="SUPFAM" id="SSF56672">
    <property type="entry name" value="DNA/RNA polymerases"/>
    <property type="match status" value="1"/>
</dbReference>
<proteinExistence type="predicted"/>
<dbReference type="InterPro" id="IPR043502">
    <property type="entry name" value="DNA/RNA_pol_sf"/>
</dbReference>
<organism evidence="2 3">
    <name type="scientific">Xenopus laevis</name>
    <name type="common">African clawed frog</name>
    <dbReference type="NCBI Taxonomy" id="8355"/>
    <lineage>
        <taxon>Eukaryota</taxon>
        <taxon>Metazoa</taxon>
        <taxon>Chordata</taxon>
        <taxon>Craniata</taxon>
        <taxon>Vertebrata</taxon>
        <taxon>Euteleostomi</taxon>
        <taxon>Amphibia</taxon>
        <taxon>Batrachia</taxon>
        <taxon>Anura</taxon>
        <taxon>Pipoidea</taxon>
        <taxon>Pipidae</taxon>
        <taxon>Xenopodinae</taxon>
        <taxon>Xenopus</taxon>
        <taxon>Xenopus</taxon>
    </lineage>
</organism>